<evidence type="ECO:0000313" key="8">
    <source>
        <dbReference type="Proteomes" id="UP000068905"/>
    </source>
</evidence>
<dbReference type="OrthoDB" id="9799347at2"/>
<dbReference type="NCBIfam" id="TIGR00385">
    <property type="entry name" value="dsbE"/>
    <property type="match status" value="1"/>
</dbReference>
<feature type="domain" description="Thioredoxin" evidence="6">
    <location>
        <begin position="31"/>
        <end position="171"/>
    </location>
</feature>
<reference evidence="7 8" key="1">
    <citation type="journal article" date="2015" name="Genome Announc.">
        <title>Genome Sequence of 'Candidatus Thioglobus singularis' Strain PS1, a Mixotroph from the SUP05 Clade of Marine Gammaproteobacteria.</title>
        <authorList>
            <person name="Marshall K.T."/>
            <person name="Morris R.M."/>
        </authorList>
    </citation>
    <scope>NUCLEOTIDE SEQUENCE [LARGE SCALE GENOMIC DNA]</scope>
    <source>
        <strain evidence="7 8">PS1</strain>
    </source>
</reference>
<evidence type="ECO:0000256" key="2">
    <source>
        <dbReference type="ARBA" id="ARBA00007758"/>
    </source>
</evidence>
<dbReference type="InterPro" id="IPR036249">
    <property type="entry name" value="Thioredoxin-like_sf"/>
</dbReference>
<dbReference type="SUPFAM" id="SSF52833">
    <property type="entry name" value="Thioredoxin-like"/>
    <property type="match status" value="1"/>
</dbReference>
<evidence type="ECO:0000256" key="5">
    <source>
        <dbReference type="ARBA" id="ARBA00023284"/>
    </source>
</evidence>
<dbReference type="InterPro" id="IPR017937">
    <property type="entry name" value="Thioredoxin_CS"/>
</dbReference>
<dbReference type="PATRIC" id="fig|1125411.7.peg.1169"/>
<dbReference type="CDD" id="cd03010">
    <property type="entry name" value="TlpA_like_DsbE"/>
    <property type="match status" value="1"/>
</dbReference>
<dbReference type="InterPro" id="IPR013740">
    <property type="entry name" value="Redoxin"/>
</dbReference>
<dbReference type="GO" id="GO:0030288">
    <property type="term" value="C:outer membrane-bounded periplasmic space"/>
    <property type="evidence" value="ECO:0007669"/>
    <property type="project" value="InterPro"/>
</dbReference>
<dbReference type="EMBL" id="CP006911">
    <property type="protein sequence ID" value="ALE02112.1"/>
    <property type="molecule type" value="Genomic_DNA"/>
</dbReference>
<dbReference type="PROSITE" id="PS00194">
    <property type="entry name" value="THIOREDOXIN_1"/>
    <property type="match status" value="1"/>
</dbReference>
<gene>
    <name evidence="7" type="ORF">W908_05935</name>
</gene>
<dbReference type="PANTHER" id="PTHR42852">
    <property type="entry name" value="THIOL:DISULFIDE INTERCHANGE PROTEIN DSBE"/>
    <property type="match status" value="1"/>
</dbReference>
<organism evidence="7 8">
    <name type="scientific">Candidatus Pseudothioglobus singularis PS1</name>
    <dbReference type="NCBI Taxonomy" id="1125411"/>
    <lineage>
        <taxon>Bacteria</taxon>
        <taxon>Pseudomonadati</taxon>
        <taxon>Pseudomonadota</taxon>
        <taxon>Gammaproteobacteria</taxon>
        <taxon>Candidatus Pseudothioglobaceae</taxon>
        <taxon>Candidatus Pseudothioglobus</taxon>
    </lineage>
</organism>
<keyword evidence="4" id="KW-1015">Disulfide bond</keyword>
<comment type="similarity">
    <text evidence="2">Belongs to the thioredoxin family. DsbE subfamily.</text>
</comment>
<evidence type="ECO:0000256" key="3">
    <source>
        <dbReference type="ARBA" id="ARBA00022748"/>
    </source>
</evidence>
<dbReference type="InterPro" id="IPR004799">
    <property type="entry name" value="Periplasmic_diS_OxRdtase_DsbE"/>
</dbReference>
<dbReference type="Gene3D" id="3.40.30.10">
    <property type="entry name" value="Glutaredoxin"/>
    <property type="match status" value="1"/>
</dbReference>
<comment type="subcellular location">
    <subcellularLocation>
        <location evidence="1">Cell inner membrane</location>
        <topology evidence="1">Single-pass membrane protein</topology>
        <orientation evidence="1">Periplasmic side</orientation>
    </subcellularLocation>
</comment>
<evidence type="ECO:0000313" key="7">
    <source>
        <dbReference type="EMBL" id="ALE02112.1"/>
    </source>
</evidence>
<keyword evidence="8" id="KW-1185">Reference proteome</keyword>
<dbReference type="GO" id="GO:0017004">
    <property type="term" value="P:cytochrome complex assembly"/>
    <property type="evidence" value="ECO:0007669"/>
    <property type="project" value="UniProtKB-KW"/>
</dbReference>
<accession>A0A0M4M0J4</accession>
<protein>
    <submittedName>
        <fullName evidence="7">Thiol:disulfide interchange protein</fullName>
    </submittedName>
</protein>
<dbReference type="GO" id="GO:0015036">
    <property type="term" value="F:disulfide oxidoreductase activity"/>
    <property type="evidence" value="ECO:0007669"/>
    <property type="project" value="InterPro"/>
</dbReference>
<dbReference type="RefSeq" id="WP_053820330.1">
    <property type="nucleotide sequence ID" value="NZ_CP006911.1"/>
</dbReference>
<dbReference type="STRING" id="1125411.W908_05935"/>
<dbReference type="PANTHER" id="PTHR42852:SF6">
    <property type="entry name" value="THIOL:DISULFIDE INTERCHANGE PROTEIN DSBE"/>
    <property type="match status" value="1"/>
</dbReference>
<proteinExistence type="inferred from homology"/>
<evidence type="ECO:0000256" key="1">
    <source>
        <dbReference type="ARBA" id="ARBA00004383"/>
    </source>
</evidence>
<dbReference type="KEGG" id="tsn:W908_05935"/>
<dbReference type="PROSITE" id="PS51352">
    <property type="entry name" value="THIOREDOXIN_2"/>
    <property type="match status" value="1"/>
</dbReference>
<keyword evidence="5" id="KW-0676">Redox-active center</keyword>
<name>A0A0M4M0J4_9GAMM</name>
<dbReference type="Proteomes" id="UP000068905">
    <property type="component" value="Chromosome"/>
</dbReference>
<dbReference type="GO" id="GO:0005886">
    <property type="term" value="C:plasma membrane"/>
    <property type="evidence" value="ECO:0007669"/>
    <property type="project" value="UniProtKB-SubCell"/>
</dbReference>
<evidence type="ECO:0000256" key="4">
    <source>
        <dbReference type="ARBA" id="ARBA00023157"/>
    </source>
</evidence>
<evidence type="ECO:0000259" key="6">
    <source>
        <dbReference type="PROSITE" id="PS51352"/>
    </source>
</evidence>
<keyword evidence="3" id="KW-0201">Cytochrome c-type biogenesis</keyword>
<dbReference type="InterPro" id="IPR050553">
    <property type="entry name" value="Thioredoxin_ResA/DsbE_sf"/>
</dbReference>
<dbReference type="AlphaFoldDB" id="A0A0M4M0J4"/>
<dbReference type="Pfam" id="PF08534">
    <property type="entry name" value="Redoxin"/>
    <property type="match status" value="1"/>
</dbReference>
<sequence length="171" mass="19589">MKKIIPLIIFFIIGIFLFLSLNSNPNKLPSPLLGKIVPEVNGKDFYTNENVKLNDLIGNQMILINVWASWCVTCRKEHQVIMNIANNESLKLIGINYKDQKNDGQKYLDIMGNPFDEIIFDPDGRVGMELGVYATPETFLINREGLILYKHIGEITPEVWSKNFQVFLETL</sequence>
<dbReference type="InterPro" id="IPR013766">
    <property type="entry name" value="Thioredoxin_domain"/>
</dbReference>